<proteinExistence type="predicted"/>
<dbReference type="AlphaFoldDB" id="A0A0A9DWU2"/>
<reference evidence="2" key="1">
    <citation type="submission" date="2014-09" db="EMBL/GenBank/DDBJ databases">
        <authorList>
            <person name="Magalhaes I.L.F."/>
            <person name="Oliveira U."/>
            <person name="Santos F.R."/>
            <person name="Vidigal T.H.D.A."/>
            <person name="Brescovit A.D."/>
            <person name="Santos A.J."/>
        </authorList>
    </citation>
    <scope>NUCLEOTIDE SEQUENCE</scope>
    <source>
        <tissue evidence="2">Shoot tissue taken approximately 20 cm above the soil surface</tissue>
    </source>
</reference>
<organism evidence="2">
    <name type="scientific">Arundo donax</name>
    <name type="common">Giant reed</name>
    <name type="synonym">Donax arundinaceus</name>
    <dbReference type="NCBI Taxonomy" id="35708"/>
    <lineage>
        <taxon>Eukaryota</taxon>
        <taxon>Viridiplantae</taxon>
        <taxon>Streptophyta</taxon>
        <taxon>Embryophyta</taxon>
        <taxon>Tracheophyta</taxon>
        <taxon>Spermatophyta</taxon>
        <taxon>Magnoliopsida</taxon>
        <taxon>Liliopsida</taxon>
        <taxon>Poales</taxon>
        <taxon>Poaceae</taxon>
        <taxon>PACMAD clade</taxon>
        <taxon>Arundinoideae</taxon>
        <taxon>Arundineae</taxon>
        <taxon>Arundo</taxon>
    </lineage>
</organism>
<keyword evidence="1" id="KW-0812">Transmembrane</keyword>
<protein>
    <submittedName>
        <fullName evidence="2">Pti1b</fullName>
    </submittedName>
</protein>
<name>A0A0A9DWU2_ARUDO</name>
<accession>A0A0A9DWU2</accession>
<sequence length="53" mass="6043">MKMLLSYLVTALMGPFVSLLMSLLLWVLFMICFTEEKVLKELNLVQSCHGHNG</sequence>
<feature type="transmembrane region" description="Helical" evidence="1">
    <location>
        <begin position="12"/>
        <end position="33"/>
    </location>
</feature>
<evidence type="ECO:0000313" key="2">
    <source>
        <dbReference type="EMBL" id="JAD91153.1"/>
    </source>
</evidence>
<reference evidence="2" key="2">
    <citation type="journal article" date="2015" name="Data Brief">
        <title>Shoot transcriptome of the giant reed, Arundo donax.</title>
        <authorList>
            <person name="Barrero R.A."/>
            <person name="Guerrero F.D."/>
            <person name="Moolhuijzen P."/>
            <person name="Goolsby J.A."/>
            <person name="Tidwell J."/>
            <person name="Bellgard S.E."/>
            <person name="Bellgard M.I."/>
        </authorList>
    </citation>
    <scope>NUCLEOTIDE SEQUENCE</scope>
    <source>
        <tissue evidence="2">Shoot tissue taken approximately 20 cm above the soil surface</tissue>
    </source>
</reference>
<evidence type="ECO:0000256" key="1">
    <source>
        <dbReference type="SAM" id="Phobius"/>
    </source>
</evidence>
<keyword evidence="1" id="KW-1133">Transmembrane helix</keyword>
<dbReference type="EMBL" id="GBRH01206742">
    <property type="protein sequence ID" value="JAD91153.1"/>
    <property type="molecule type" value="Transcribed_RNA"/>
</dbReference>
<keyword evidence="1" id="KW-0472">Membrane</keyword>